<dbReference type="PANTHER" id="PTHR43432:SF6">
    <property type="entry name" value="RADICAL SAM CORE DOMAIN-CONTAINING PROTEIN"/>
    <property type="match status" value="1"/>
</dbReference>
<dbReference type="InterPro" id="IPR040086">
    <property type="entry name" value="MJ0683-like"/>
</dbReference>
<organism evidence="5">
    <name type="scientific">candidate division WOR-3 bacterium</name>
    <dbReference type="NCBI Taxonomy" id="2052148"/>
    <lineage>
        <taxon>Bacteria</taxon>
        <taxon>Bacteria division WOR-3</taxon>
    </lineage>
</organism>
<dbReference type="SFLD" id="SFLDS00029">
    <property type="entry name" value="Radical_SAM"/>
    <property type="match status" value="1"/>
</dbReference>
<dbReference type="EMBL" id="DTHS01000034">
    <property type="protein sequence ID" value="HHR49042.1"/>
    <property type="molecule type" value="Genomic_DNA"/>
</dbReference>
<evidence type="ECO:0000256" key="1">
    <source>
        <dbReference type="ARBA" id="ARBA00022723"/>
    </source>
</evidence>
<dbReference type="SUPFAM" id="SSF102114">
    <property type="entry name" value="Radical SAM enzymes"/>
    <property type="match status" value="1"/>
</dbReference>
<dbReference type="SFLD" id="SFLDG01084">
    <property type="entry name" value="Uncharacterised_Radical_SAM_Su"/>
    <property type="match status" value="1"/>
</dbReference>
<dbReference type="Gene3D" id="3.80.30.30">
    <property type="match status" value="1"/>
</dbReference>
<keyword evidence="3" id="KW-0411">Iron-sulfur</keyword>
<protein>
    <submittedName>
        <fullName evidence="5">Radical SAM protein</fullName>
    </submittedName>
</protein>
<evidence type="ECO:0000313" key="5">
    <source>
        <dbReference type="EMBL" id="HHR49042.1"/>
    </source>
</evidence>
<dbReference type="AlphaFoldDB" id="A0A7V5Y0N1"/>
<dbReference type="Pfam" id="PF04055">
    <property type="entry name" value="Radical_SAM"/>
    <property type="match status" value="1"/>
</dbReference>
<evidence type="ECO:0000259" key="4">
    <source>
        <dbReference type="SMART" id="SM00729"/>
    </source>
</evidence>
<proteinExistence type="predicted"/>
<dbReference type="InterPro" id="IPR007197">
    <property type="entry name" value="rSAM"/>
</dbReference>
<comment type="caution">
    <text evidence="5">The sequence shown here is derived from an EMBL/GenBank/DDBJ whole genome shotgun (WGS) entry which is preliminary data.</text>
</comment>
<dbReference type="InterPro" id="IPR058240">
    <property type="entry name" value="rSAM_sf"/>
</dbReference>
<accession>A0A7V5Y0N1</accession>
<dbReference type="InterPro" id="IPR006638">
    <property type="entry name" value="Elp3/MiaA/NifB-like_rSAM"/>
</dbReference>
<dbReference type="CDD" id="cd01335">
    <property type="entry name" value="Radical_SAM"/>
    <property type="match status" value="1"/>
</dbReference>
<keyword evidence="1" id="KW-0479">Metal-binding</keyword>
<keyword evidence="2" id="KW-0408">Iron</keyword>
<sequence length="286" mass="33695">MFLNKNLFPLKDYLSEKGIRIKEVLCKNALTPSGITGMDYSLNPYIGCEHSCIYCYATFIRRWHKHQEEWGKIIEIKINLIERLIKELKKKKGTVCIGTVADPYQPIELEYQLTKKALQTLMKYQWPIEILTKSHLILRDLEILKDYQNLAIEITLTTLNERVRKIFEPKASSVEERKKTIRSLVEKGIYTTIFFGPIIPYFSDQEEKIREIFDFAQEVGVKEVLCDSLNYFKSKLKIILEKIAFNERAVAFYLNISKDYEGYKNNLRAKIIKISKDYRLPIKILF</sequence>
<evidence type="ECO:0000256" key="2">
    <source>
        <dbReference type="ARBA" id="ARBA00023004"/>
    </source>
</evidence>
<dbReference type="GO" id="GO:0051536">
    <property type="term" value="F:iron-sulfur cluster binding"/>
    <property type="evidence" value="ECO:0007669"/>
    <property type="project" value="UniProtKB-KW"/>
</dbReference>
<reference evidence="5" key="1">
    <citation type="journal article" date="2020" name="mSystems">
        <title>Genome- and Community-Level Interaction Insights into Carbon Utilization and Element Cycling Functions of Hydrothermarchaeota in Hydrothermal Sediment.</title>
        <authorList>
            <person name="Zhou Z."/>
            <person name="Liu Y."/>
            <person name="Xu W."/>
            <person name="Pan J."/>
            <person name="Luo Z.H."/>
            <person name="Li M."/>
        </authorList>
    </citation>
    <scope>NUCLEOTIDE SEQUENCE [LARGE SCALE GENOMIC DNA]</scope>
    <source>
        <strain evidence="5">SpSt-791</strain>
    </source>
</reference>
<gene>
    <name evidence="5" type="ORF">ENV79_05350</name>
</gene>
<feature type="domain" description="Elp3/MiaA/NifB-like radical SAM core" evidence="4">
    <location>
        <begin position="38"/>
        <end position="274"/>
    </location>
</feature>
<dbReference type="SMART" id="SM00729">
    <property type="entry name" value="Elp3"/>
    <property type="match status" value="1"/>
</dbReference>
<dbReference type="PANTHER" id="PTHR43432">
    <property type="entry name" value="SLR0285 PROTEIN"/>
    <property type="match status" value="1"/>
</dbReference>
<dbReference type="GO" id="GO:0003824">
    <property type="term" value="F:catalytic activity"/>
    <property type="evidence" value="ECO:0007669"/>
    <property type="project" value="InterPro"/>
</dbReference>
<evidence type="ECO:0000256" key="3">
    <source>
        <dbReference type="ARBA" id="ARBA00023014"/>
    </source>
</evidence>
<name>A0A7V5Y0N1_UNCW3</name>
<dbReference type="GO" id="GO:0046872">
    <property type="term" value="F:metal ion binding"/>
    <property type="evidence" value="ECO:0007669"/>
    <property type="project" value="UniProtKB-KW"/>
</dbReference>